<comment type="similarity">
    <text evidence="1">Belongs to the 2-hydroxycarboxylate transporter (2-HCT) (TC 2.A.24) family.</text>
</comment>
<gene>
    <name evidence="4" type="ORF">GU334_07620</name>
    <name evidence="3" type="ORF">GU336_08510</name>
</gene>
<dbReference type="PIRSF" id="PIRSF005348">
    <property type="entry name" value="YxkH"/>
    <property type="match status" value="1"/>
</dbReference>
<evidence type="ECO:0000256" key="2">
    <source>
        <dbReference type="SAM" id="Phobius"/>
    </source>
</evidence>
<name>A0A290PWK1_9LACT</name>
<evidence type="ECO:0000256" key="1">
    <source>
        <dbReference type="PIRNR" id="PIRNR005348"/>
    </source>
</evidence>
<keyword evidence="1" id="KW-0769">Symport</keyword>
<feature type="transmembrane region" description="Helical" evidence="2">
    <location>
        <begin position="253"/>
        <end position="274"/>
    </location>
</feature>
<dbReference type="InterPro" id="IPR004679">
    <property type="entry name" value="2-OHcarboxylate_transport"/>
</dbReference>
<feature type="transmembrane region" description="Helical" evidence="2">
    <location>
        <begin position="339"/>
        <end position="359"/>
    </location>
</feature>
<dbReference type="Pfam" id="PF03390">
    <property type="entry name" value="2HCT"/>
    <property type="match status" value="1"/>
</dbReference>
<dbReference type="EMBL" id="CP047628">
    <property type="protein sequence ID" value="QIW58782.1"/>
    <property type="molecule type" value="Genomic_DNA"/>
</dbReference>
<dbReference type="EMBL" id="CP047616">
    <property type="protein sequence ID" value="QIW54179.1"/>
    <property type="molecule type" value="Genomic_DNA"/>
</dbReference>
<feature type="transmembrane region" description="Helical" evidence="2">
    <location>
        <begin position="131"/>
        <end position="153"/>
    </location>
</feature>
<accession>A0A290PWK1</accession>
<feature type="transmembrane region" description="Helical" evidence="2">
    <location>
        <begin position="304"/>
        <end position="327"/>
    </location>
</feature>
<dbReference type="GO" id="GO:0015293">
    <property type="term" value="F:symporter activity"/>
    <property type="evidence" value="ECO:0007669"/>
    <property type="project" value="UniProtKB-UniRule"/>
</dbReference>
<proteinExistence type="inferred from homology"/>
<dbReference type="AlphaFoldDB" id="A0A290PWK1"/>
<dbReference type="GO" id="GO:0008514">
    <property type="term" value="F:organic anion transmembrane transporter activity"/>
    <property type="evidence" value="ECO:0007669"/>
    <property type="project" value="InterPro"/>
</dbReference>
<dbReference type="RefSeq" id="WP_096039358.1">
    <property type="nucleotide sequence ID" value="NZ_CP023392.1"/>
</dbReference>
<dbReference type="Proteomes" id="UP000501945">
    <property type="component" value="Chromosome"/>
</dbReference>
<evidence type="ECO:0000313" key="6">
    <source>
        <dbReference type="Proteomes" id="UP000501945"/>
    </source>
</evidence>
<keyword evidence="2" id="KW-0812">Transmembrane</keyword>
<comment type="subcellular location">
    <subcellularLocation>
        <location evidence="1">Cell membrane</location>
    </subcellularLocation>
</comment>
<dbReference type="GO" id="GO:0005886">
    <property type="term" value="C:plasma membrane"/>
    <property type="evidence" value="ECO:0007669"/>
    <property type="project" value="UniProtKB-SubCell"/>
</dbReference>
<feature type="transmembrane region" description="Helical" evidence="2">
    <location>
        <begin position="12"/>
        <end position="31"/>
    </location>
</feature>
<dbReference type="STRING" id="1348633.GCA_001591765_00415"/>
<keyword evidence="1" id="KW-1003">Cell membrane</keyword>
<sequence>MKDLKTIKISGIPLPLYAFFIVILASVIALGKLPLNMVGITLLLVVLGHLLYYIGEKLPIVNSYLGGGSVFTLIGATLLSFGHVIPKNVIGAVGKFMGGQFGFLDFYIAALICGSILGMNRKLLIKASTKFIPVTLVTMVIGFFAVGGMGMLLGKGFAHSVMYVSMPMMAGGMGAGITPLSQIYASGLAHGSQAAIFSQLAPAVTFGNIMAIIGALSISKVFANTKYNGHGTLISATKEELERPKIKLDAQRIGVGMLFAFTLLMVGCLLNNFFPKVHEYAFMIIIVFIIKATNTVPKQLEESVIMFNEVVMTNLTHAVLAGIGLALIDLKTLASALTWQFVILCLTSVVAMGLASWFLGKILGMYPVETAIGAGMINNSMGGTGNIAVLSASDRMEMIAFAQMGNRLCGAIVLIMGGILIRLFYP</sequence>
<keyword evidence="1" id="KW-0813">Transport</keyword>
<keyword evidence="5" id="KW-1185">Reference proteome</keyword>
<dbReference type="KEGG" id="lrn:CMV25_01400"/>
<feature type="transmembrane region" description="Helical" evidence="2">
    <location>
        <begin position="101"/>
        <end position="119"/>
    </location>
</feature>
<evidence type="ECO:0000313" key="5">
    <source>
        <dbReference type="Proteomes" id="UP000501558"/>
    </source>
</evidence>
<organism evidence="3 6">
    <name type="scientific">Pseudolactococcus raffinolactis</name>
    <dbReference type="NCBI Taxonomy" id="1366"/>
    <lineage>
        <taxon>Bacteria</taxon>
        <taxon>Bacillati</taxon>
        <taxon>Bacillota</taxon>
        <taxon>Bacilli</taxon>
        <taxon>Lactobacillales</taxon>
        <taxon>Streptococcaceae</taxon>
        <taxon>Pseudolactococcus</taxon>
    </lineage>
</organism>
<keyword evidence="1 2" id="KW-0472">Membrane</keyword>
<reference evidence="5 6" key="1">
    <citation type="submission" date="2019-12" db="EMBL/GenBank/DDBJ databases">
        <title>Whole genome sequences of Lactococcus raffinolactis strains isolated from sewage.</title>
        <authorList>
            <person name="Ybazeta G."/>
            <person name="Ross M."/>
            <person name="Brabant-Kirwan D."/>
            <person name="Saleh M."/>
            <person name="Dillon J.A."/>
            <person name="Splinter K."/>
            <person name="Nokhbeh R."/>
        </authorList>
    </citation>
    <scope>NUCLEOTIDE SEQUENCE [LARGE SCALE GENOMIC DNA]</scope>
    <source>
        <strain evidence="4 5">Lr_19_14</strain>
        <strain evidence="3 6">Lr_19_5</strain>
    </source>
</reference>
<dbReference type="PANTHER" id="PTHR40033:SF1">
    <property type="entry name" value="CITRATE-SODIUM SYMPORTER"/>
    <property type="match status" value="1"/>
</dbReference>
<dbReference type="Proteomes" id="UP000501558">
    <property type="component" value="Chromosome"/>
</dbReference>
<keyword evidence="2" id="KW-1133">Transmembrane helix</keyword>
<feature type="transmembrane region" description="Helical" evidence="2">
    <location>
        <begin position="405"/>
        <end position="425"/>
    </location>
</feature>
<evidence type="ECO:0000313" key="4">
    <source>
        <dbReference type="EMBL" id="QIW58782.1"/>
    </source>
</evidence>
<feature type="transmembrane region" description="Helical" evidence="2">
    <location>
        <begin position="61"/>
        <end position="81"/>
    </location>
</feature>
<feature type="transmembrane region" description="Helical" evidence="2">
    <location>
        <begin position="37"/>
        <end position="54"/>
    </location>
</feature>
<evidence type="ECO:0000313" key="3">
    <source>
        <dbReference type="EMBL" id="QIW54179.1"/>
    </source>
</evidence>
<feature type="transmembrane region" description="Helical" evidence="2">
    <location>
        <begin position="196"/>
        <end position="218"/>
    </location>
</feature>
<dbReference type="PANTHER" id="PTHR40033">
    <property type="entry name" value="NA(+)-MALATE SYMPORTER"/>
    <property type="match status" value="1"/>
</dbReference>
<feature type="transmembrane region" description="Helical" evidence="2">
    <location>
        <begin position="280"/>
        <end position="297"/>
    </location>
</feature>
<protein>
    <submittedName>
        <fullName evidence="3">Citrate:sodium symporter</fullName>
    </submittedName>
</protein>